<gene>
    <name evidence="7" type="ORF">ACFO60_37465</name>
</gene>
<keyword evidence="3 7" id="KW-0378">Hydrolase</keyword>
<feature type="chain" id="PRO_5047028454" evidence="4">
    <location>
        <begin position="24"/>
        <end position="506"/>
    </location>
</feature>
<dbReference type="GO" id="GO:0016787">
    <property type="term" value="F:hydrolase activity"/>
    <property type="evidence" value="ECO:0007669"/>
    <property type="project" value="UniProtKB-KW"/>
</dbReference>
<dbReference type="InterPro" id="IPR051601">
    <property type="entry name" value="Serine_prot/Carboxylest_S33"/>
</dbReference>
<dbReference type="EMBL" id="JBHSFP010000047">
    <property type="protein sequence ID" value="MFC4536491.1"/>
    <property type="molecule type" value="Genomic_DNA"/>
</dbReference>
<dbReference type="Gene3D" id="3.40.50.1820">
    <property type="entry name" value="alpha/beta hydrolase"/>
    <property type="match status" value="1"/>
</dbReference>
<evidence type="ECO:0000259" key="5">
    <source>
        <dbReference type="Pfam" id="PF00561"/>
    </source>
</evidence>
<dbReference type="InterPro" id="IPR000073">
    <property type="entry name" value="AB_hydrolase_1"/>
</dbReference>
<feature type="domain" description="Peptidase S33 tripeptidyl aminopeptidase-like C-terminal" evidence="6">
    <location>
        <begin position="400"/>
        <end position="480"/>
    </location>
</feature>
<dbReference type="RefSeq" id="WP_380851042.1">
    <property type="nucleotide sequence ID" value="NZ_JBHSFP010000047.1"/>
</dbReference>
<feature type="domain" description="AB hydrolase-1" evidence="5">
    <location>
        <begin position="95"/>
        <end position="229"/>
    </location>
</feature>
<reference evidence="8" key="1">
    <citation type="journal article" date="2019" name="Int. J. Syst. Evol. Microbiol.">
        <title>The Global Catalogue of Microorganisms (GCM) 10K type strain sequencing project: providing services to taxonomists for standard genome sequencing and annotation.</title>
        <authorList>
            <consortium name="The Broad Institute Genomics Platform"/>
            <consortium name="The Broad Institute Genome Sequencing Center for Infectious Disease"/>
            <person name="Wu L."/>
            <person name="Ma J."/>
        </authorList>
    </citation>
    <scope>NUCLEOTIDE SEQUENCE [LARGE SCALE GENOMIC DNA]</scope>
    <source>
        <strain evidence="8">CGMCC 4.7132</strain>
    </source>
</reference>
<organism evidence="7 8">
    <name type="scientific">Sphaerisporangium dianthi</name>
    <dbReference type="NCBI Taxonomy" id="1436120"/>
    <lineage>
        <taxon>Bacteria</taxon>
        <taxon>Bacillati</taxon>
        <taxon>Actinomycetota</taxon>
        <taxon>Actinomycetes</taxon>
        <taxon>Streptosporangiales</taxon>
        <taxon>Streptosporangiaceae</taxon>
        <taxon>Sphaerisporangium</taxon>
    </lineage>
</organism>
<comment type="similarity">
    <text evidence="1">Belongs to the peptidase S33 family.</text>
</comment>
<dbReference type="SUPFAM" id="SSF53474">
    <property type="entry name" value="alpha/beta-Hydrolases"/>
    <property type="match status" value="1"/>
</dbReference>
<proteinExistence type="inferred from homology"/>
<keyword evidence="2 4" id="KW-0732">Signal</keyword>
<evidence type="ECO:0000259" key="6">
    <source>
        <dbReference type="Pfam" id="PF08386"/>
    </source>
</evidence>
<comment type="caution">
    <text evidence="7">The sequence shown here is derived from an EMBL/GenBank/DDBJ whole genome shotgun (WGS) entry which is preliminary data.</text>
</comment>
<evidence type="ECO:0000313" key="7">
    <source>
        <dbReference type="EMBL" id="MFC4536491.1"/>
    </source>
</evidence>
<dbReference type="Pfam" id="PF00561">
    <property type="entry name" value="Abhydrolase_1"/>
    <property type="match status" value="1"/>
</dbReference>
<sequence>MRQVRAVLAALVAGAVILPSPYAAVPARASATVRVAAGPAPAPGETPDCPPGTLCGTLRVPLDRGHPSAGTTTVAYRLVYRRDTSRAAKGTLLPNPGGPGIAVIDHRDYTGRYRDLLQDHDLLLVDPRGVGRSTPLTCRSAGWDDMRASHAAAVAAAAACGRELGSGLRHYTTAAAADDIDAVRAHLGIDRLDLLGQSYGTYLMTVYARRHPGHVRSIVLSAAYPLDFDMLGRPSARAMRRAVRLLCHRSHGACDGGEVMDDLTVMAARLDARPMRYAGGAVLDETTLASTVYKLTSSRVDLFGRLPSALRMAVHRDLGPLTGLAEQVRPIGGLSGGGAFSMPMFVTIACNDYPVLWSRHASVPTRTRQYGALLARLDSRDYRPFTPSAWIGGIVDLGDLCIRWPDHRERPQHRPGRLPDVPVLVLSGDLDTGTPTEEALAAAAQYRRAQVIEVPSAGHVADNDPRASACVVSLETWFIRHRRVADPACLRRIPPVPVHPPDRSLT</sequence>
<protein>
    <submittedName>
        <fullName evidence="7">Alpha/beta fold hydrolase</fullName>
    </submittedName>
</protein>
<evidence type="ECO:0000256" key="1">
    <source>
        <dbReference type="ARBA" id="ARBA00010088"/>
    </source>
</evidence>
<dbReference type="PANTHER" id="PTHR43248:SF29">
    <property type="entry name" value="TRIPEPTIDYL AMINOPEPTIDASE"/>
    <property type="match status" value="1"/>
</dbReference>
<feature type="signal peptide" evidence="4">
    <location>
        <begin position="1"/>
        <end position="23"/>
    </location>
</feature>
<keyword evidence="8" id="KW-1185">Reference proteome</keyword>
<dbReference type="PANTHER" id="PTHR43248">
    <property type="entry name" value="2-SUCCINYL-6-HYDROXY-2,4-CYCLOHEXADIENE-1-CARBOXYLATE SYNTHASE"/>
    <property type="match status" value="1"/>
</dbReference>
<name>A0ABV9CU65_9ACTN</name>
<dbReference type="Pfam" id="PF08386">
    <property type="entry name" value="Abhydrolase_4"/>
    <property type="match status" value="1"/>
</dbReference>
<dbReference type="InterPro" id="IPR013595">
    <property type="entry name" value="Pept_S33_TAP-like_C"/>
</dbReference>
<evidence type="ECO:0000313" key="8">
    <source>
        <dbReference type="Proteomes" id="UP001596004"/>
    </source>
</evidence>
<evidence type="ECO:0000256" key="3">
    <source>
        <dbReference type="ARBA" id="ARBA00022801"/>
    </source>
</evidence>
<dbReference type="Proteomes" id="UP001596004">
    <property type="component" value="Unassembled WGS sequence"/>
</dbReference>
<evidence type="ECO:0000256" key="4">
    <source>
        <dbReference type="SAM" id="SignalP"/>
    </source>
</evidence>
<accession>A0ABV9CU65</accession>
<evidence type="ECO:0000256" key="2">
    <source>
        <dbReference type="ARBA" id="ARBA00022729"/>
    </source>
</evidence>
<dbReference type="InterPro" id="IPR029058">
    <property type="entry name" value="AB_hydrolase_fold"/>
</dbReference>